<keyword evidence="3" id="KW-1185">Reference proteome</keyword>
<dbReference type="EMBL" id="NRRY01000011">
    <property type="protein sequence ID" value="MBK1618607.1"/>
    <property type="molecule type" value="Genomic_DNA"/>
</dbReference>
<proteinExistence type="predicted"/>
<evidence type="ECO:0000313" key="2">
    <source>
        <dbReference type="EMBL" id="MBK1618607.1"/>
    </source>
</evidence>
<dbReference type="AlphaFoldDB" id="A0A9X0W870"/>
<reference evidence="2 3" key="1">
    <citation type="journal article" date="2020" name="Microorganisms">
        <title>Osmotic Adaptation and Compatible Solute Biosynthesis of Phototrophic Bacteria as Revealed from Genome Analyses.</title>
        <authorList>
            <person name="Imhoff J.F."/>
            <person name="Rahn T."/>
            <person name="Kunzel S."/>
            <person name="Keller A."/>
            <person name="Neulinger S.C."/>
        </authorList>
    </citation>
    <scope>NUCLEOTIDE SEQUENCE [LARGE SCALE GENOMIC DNA]</scope>
    <source>
        <strain evidence="2 3">DSM 25653</strain>
    </source>
</reference>
<protein>
    <submittedName>
        <fullName evidence="2">Uncharacterized protein</fullName>
    </submittedName>
</protein>
<accession>A0A9X0W870</accession>
<organism evidence="2 3">
    <name type="scientific">Lamprobacter modestohalophilus</name>
    <dbReference type="NCBI Taxonomy" id="1064514"/>
    <lineage>
        <taxon>Bacteria</taxon>
        <taxon>Pseudomonadati</taxon>
        <taxon>Pseudomonadota</taxon>
        <taxon>Gammaproteobacteria</taxon>
        <taxon>Chromatiales</taxon>
        <taxon>Chromatiaceae</taxon>
        <taxon>Lamprobacter</taxon>
    </lineage>
</organism>
<evidence type="ECO:0000313" key="3">
    <source>
        <dbReference type="Proteomes" id="UP001138768"/>
    </source>
</evidence>
<feature type="region of interest" description="Disordered" evidence="1">
    <location>
        <begin position="61"/>
        <end position="81"/>
    </location>
</feature>
<gene>
    <name evidence="2" type="ORF">CKO42_09200</name>
</gene>
<sequence length="81" mass="8380">MSGGGVLKVAVTILDASMVRLQEPVPLQPAPLQPSKLSPASGSAYSATLVSWVKTWLQSAPQSMPAGRLSTRPEPVPALAT</sequence>
<dbReference type="Proteomes" id="UP001138768">
    <property type="component" value="Unassembled WGS sequence"/>
</dbReference>
<comment type="caution">
    <text evidence="2">The sequence shown here is derived from an EMBL/GenBank/DDBJ whole genome shotgun (WGS) entry which is preliminary data.</text>
</comment>
<name>A0A9X0W870_9GAMM</name>
<evidence type="ECO:0000256" key="1">
    <source>
        <dbReference type="SAM" id="MobiDB-lite"/>
    </source>
</evidence>